<proteinExistence type="predicted"/>
<feature type="region of interest" description="Disordered" evidence="1">
    <location>
        <begin position="218"/>
        <end position="276"/>
    </location>
</feature>
<dbReference type="Proteomes" id="UP000515129">
    <property type="component" value="Chromosome 13"/>
</dbReference>
<accession>A0A6P6QP65</accession>
<evidence type="ECO:0000256" key="1">
    <source>
        <dbReference type="SAM" id="MobiDB-lite"/>
    </source>
</evidence>
<dbReference type="RefSeq" id="XP_026135146.1">
    <property type="nucleotide sequence ID" value="XM_026279361.1"/>
</dbReference>
<reference evidence="3 4" key="1">
    <citation type="submission" date="2025-04" db="UniProtKB">
        <authorList>
            <consortium name="RefSeq"/>
        </authorList>
    </citation>
    <scope>IDENTIFICATION</scope>
    <source>
        <strain evidence="3 4">Wakin</strain>
        <tissue evidence="3 4">Muscle</tissue>
    </source>
</reference>
<evidence type="ECO:0000313" key="3">
    <source>
        <dbReference type="RefSeq" id="XP_026135146.1"/>
    </source>
</evidence>
<gene>
    <name evidence="3 4" type="primary">LOC113113191</name>
</gene>
<dbReference type="AlphaFoldDB" id="A0A6P6QP65"/>
<dbReference type="RefSeq" id="XP_026135147.1">
    <property type="nucleotide sequence ID" value="XM_026279362.1"/>
</dbReference>
<keyword evidence="2" id="KW-1185">Reference proteome</keyword>
<sequence>MTMKTEDIYNVSSLPPILDSYTSAQCPEKAAGQRQRRQQGPSRTGKMPMEMTSAHAEDSDQMLERKRKALLDQRHLKTYYRLQRMKDLLSHQHATLLREKVQRQRQEMKHHDSKLREGHKEQKLVTIQRATRSTLTHDDAYLKCLPKTRFYLVLELQKQLARLGYLQSRREQEVFRVWTEQHRSTCQLEKQLQAMEHSSNPSSDVTLENMLKQKSGSLPKLQITPDDSRVQHKHMSVSPRGNEGEVNTFQQQGKQSCGREETELMFPEVSVKPQRL</sequence>
<feature type="compositionally biased region" description="Polar residues" evidence="1">
    <location>
        <begin position="245"/>
        <end position="255"/>
    </location>
</feature>
<feature type="region of interest" description="Disordered" evidence="1">
    <location>
        <begin position="26"/>
        <end position="60"/>
    </location>
</feature>
<name>A0A6P6QP65_CARAU</name>
<organism evidence="2 4">
    <name type="scientific">Carassius auratus</name>
    <name type="common">Goldfish</name>
    <dbReference type="NCBI Taxonomy" id="7957"/>
    <lineage>
        <taxon>Eukaryota</taxon>
        <taxon>Metazoa</taxon>
        <taxon>Chordata</taxon>
        <taxon>Craniata</taxon>
        <taxon>Vertebrata</taxon>
        <taxon>Euteleostomi</taxon>
        <taxon>Actinopterygii</taxon>
        <taxon>Neopterygii</taxon>
        <taxon>Teleostei</taxon>
        <taxon>Ostariophysi</taxon>
        <taxon>Cypriniformes</taxon>
        <taxon>Cyprinidae</taxon>
        <taxon>Cyprininae</taxon>
        <taxon>Carassius</taxon>
    </lineage>
</organism>
<evidence type="ECO:0000313" key="4">
    <source>
        <dbReference type="RefSeq" id="XP_026135147.1"/>
    </source>
</evidence>
<evidence type="ECO:0000313" key="2">
    <source>
        <dbReference type="Proteomes" id="UP000515129"/>
    </source>
</evidence>
<protein>
    <submittedName>
        <fullName evidence="3 4">Uncharacterized protein LOC113113191</fullName>
    </submittedName>
</protein>
<dbReference type="KEGG" id="caua:113113191"/>
<dbReference type="OrthoDB" id="6131651at2759"/>